<sequence>MEVVLESTIKCPNCGHEKTEEMPTDACQFFYECENCNTVLKPQTGDCCVYCSYGTVACPPIQQNKSCC</sequence>
<dbReference type="AlphaFoldDB" id="A0AA49JDY1"/>
<evidence type="ECO:0000313" key="2">
    <source>
        <dbReference type="Proteomes" id="UP001244443"/>
    </source>
</evidence>
<accession>A0AA49JDY1</accession>
<proteinExistence type="predicted"/>
<dbReference type="InterPro" id="IPR047677">
    <property type="entry name" value="GDCCVxC"/>
</dbReference>
<dbReference type="NCBIfam" id="NF041374">
    <property type="entry name" value="GDCCVxC"/>
    <property type="match status" value="1"/>
</dbReference>
<organism evidence="1 2">
    <name type="scientific">Marivirga arenosa</name>
    <dbReference type="NCBI Taxonomy" id="3059076"/>
    <lineage>
        <taxon>Bacteria</taxon>
        <taxon>Pseudomonadati</taxon>
        <taxon>Bacteroidota</taxon>
        <taxon>Cytophagia</taxon>
        <taxon>Cytophagales</taxon>
        <taxon>Marivirgaceae</taxon>
        <taxon>Marivirga</taxon>
    </lineage>
</organism>
<protein>
    <submittedName>
        <fullName evidence="1">GDCCVxC domain-containing (Seleno)protein</fullName>
    </submittedName>
</protein>
<gene>
    <name evidence="1" type="ORF">QYS48_27210</name>
</gene>
<name>A0AA49JDY1_9BACT</name>
<evidence type="ECO:0000313" key="1">
    <source>
        <dbReference type="EMBL" id="WKK85517.2"/>
    </source>
</evidence>
<keyword evidence="2" id="KW-1185">Reference proteome</keyword>
<reference evidence="1" key="1">
    <citation type="submission" date="2023-08" db="EMBL/GenBank/DDBJ databases">
        <title>Comparative genomics and taxonomic characterization of three novel marine species of genus Marivirga.</title>
        <authorList>
            <person name="Muhammad N."/>
            <person name="Kim S.-G."/>
        </authorList>
    </citation>
    <scope>NUCLEOTIDE SEQUENCE [LARGE SCALE GENOMIC DNA]</scope>
    <source>
        <strain evidence="1">ABR2-2</strain>
    </source>
</reference>
<dbReference type="RefSeq" id="WP_303270345.1">
    <property type="nucleotide sequence ID" value="NZ_CP129970.2"/>
</dbReference>
<dbReference type="Proteomes" id="UP001244443">
    <property type="component" value="Chromosome"/>
</dbReference>
<dbReference type="EMBL" id="CP129970">
    <property type="protein sequence ID" value="WKK85517.2"/>
    <property type="molecule type" value="Genomic_DNA"/>
</dbReference>